<gene>
    <name evidence="2" type="ORF">AO440_004038</name>
</gene>
<dbReference type="VEuPathDB" id="FungiDB:GWK60_M04125"/>
<dbReference type="PANTHER" id="PTHR42695">
    <property type="entry name" value="GLUTAMINE AMIDOTRANSFERASE YLR126C-RELATED"/>
    <property type="match status" value="1"/>
</dbReference>
<feature type="domain" description="Glutamine amidotransferase" evidence="1">
    <location>
        <begin position="100"/>
        <end position="207"/>
    </location>
</feature>
<evidence type="ECO:0000259" key="1">
    <source>
        <dbReference type="Pfam" id="PF00117"/>
    </source>
</evidence>
<keyword evidence="2" id="KW-0808">Transferase</keyword>
<sequence>MTVAARKVAIFYTDHPNEWSRDDGTFATMAVELLEQAKEHEPYVGAEGGIEYRVFDVYNGELPSVDELSSGDYLGLYITGSRYDSFDTETQWIVDLRKLLYRLVNETTLPIVGICFGHQVLARSLGAQVGRNPKGLEAGVHGVQLNATGKTLFSRDRLYLSELHSDHVEEVPPGYENWGHTEKSHCQGLYKPQRVLTFQGHPEFTTQLAIKSTQHKHQTGQLSDEEYAETIQRCHSNNDGVHAARNIWKLYHGKI</sequence>
<organism evidence="2 3">
    <name type="scientific">Candida glabrata</name>
    <name type="common">Yeast</name>
    <name type="synonym">Torulopsis glabrata</name>
    <dbReference type="NCBI Taxonomy" id="5478"/>
    <lineage>
        <taxon>Eukaryota</taxon>
        <taxon>Fungi</taxon>
        <taxon>Dikarya</taxon>
        <taxon>Ascomycota</taxon>
        <taxon>Saccharomycotina</taxon>
        <taxon>Saccharomycetes</taxon>
        <taxon>Saccharomycetales</taxon>
        <taxon>Saccharomycetaceae</taxon>
        <taxon>Nakaseomyces</taxon>
    </lineage>
</organism>
<dbReference type="InterPro" id="IPR029062">
    <property type="entry name" value="Class_I_gatase-like"/>
</dbReference>
<dbReference type="GO" id="GO:0016740">
    <property type="term" value="F:transferase activity"/>
    <property type="evidence" value="ECO:0007669"/>
    <property type="project" value="UniProtKB-KW"/>
</dbReference>
<dbReference type="PhylomeDB" id="A0A0W0D3V1"/>
<keyword evidence="2" id="KW-0315">Glutamine amidotransferase</keyword>
<proteinExistence type="predicted"/>
<dbReference type="AlphaFoldDB" id="A0A0W0D3V1"/>
<accession>A0A0W0D3V1</accession>
<evidence type="ECO:0000313" key="2">
    <source>
        <dbReference type="EMBL" id="KTB08111.1"/>
    </source>
</evidence>
<dbReference type="VEuPathDB" id="FungiDB:GVI51_M04125"/>
<dbReference type="VEuPathDB" id="FungiDB:B1J91_M04213g"/>
<protein>
    <submittedName>
        <fullName evidence="2">Putative glutamine amidotransferase</fullName>
    </submittedName>
</protein>
<name>A0A0W0D3V1_CANGB</name>
<dbReference type="InterPro" id="IPR044992">
    <property type="entry name" value="ChyE-like"/>
</dbReference>
<dbReference type="InterPro" id="IPR017926">
    <property type="entry name" value="GATASE"/>
</dbReference>
<dbReference type="Gene3D" id="3.40.50.880">
    <property type="match status" value="1"/>
</dbReference>
<reference evidence="2 3" key="1">
    <citation type="submission" date="2015-10" db="EMBL/GenBank/DDBJ databases">
        <title>Draft genomes sequences of Candida glabrata isolates 1A, 1B, 2A, 2B, 3A and 3B.</title>
        <authorList>
            <person name="Haavelsrud O.E."/>
            <person name="Gaustad P."/>
        </authorList>
    </citation>
    <scope>NUCLEOTIDE SEQUENCE [LARGE SCALE GENOMIC DNA]</scope>
    <source>
        <strain evidence="2">910700640</strain>
    </source>
</reference>
<dbReference type="PROSITE" id="PS51273">
    <property type="entry name" value="GATASE_TYPE_1"/>
    <property type="match status" value="1"/>
</dbReference>
<dbReference type="CDD" id="cd01741">
    <property type="entry name" value="GATase1_1"/>
    <property type="match status" value="1"/>
</dbReference>
<dbReference type="SUPFAM" id="SSF52317">
    <property type="entry name" value="Class I glutamine amidotransferase-like"/>
    <property type="match status" value="1"/>
</dbReference>
<dbReference type="EMBL" id="LLZZ01000106">
    <property type="protein sequence ID" value="KTB08111.1"/>
    <property type="molecule type" value="Genomic_DNA"/>
</dbReference>
<dbReference type="GO" id="GO:0034399">
    <property type="term" value="C:nuclear periphery"/>
    <property type="evidence" value="ECO:0007669"/>
    <property type="project" value="EnsemblFungi"/>
</dbReference>
<dbReference type="Proteomes" id="UP000054886">
    <property type="component" value="Unassembled WGS sequence"/>
</dbReference>
<dbReference type="PANTHER" id="PTHR42695:SF5">
    <property type="entry name" value="GLUTAMINE AMIDOTRANSFERASE YLR126C-RELATED"/>
    <property type="match status" value="1"/>
</dbReference>
<comment type="caution">
    <text evidence="2">The sequence shown here is derived from an EMBL/GenBank/DDBJ whole genome shotgun (WGS) entry which is preliminary data.</text>
</comment>
<dbReference type="GO" id="GO:0005829">
    <property type="term" value="C:cytosol"/>
    <property type="evidence" value="ECO:0007669"/>
    <property type="project" value="TreeGrafter"/>
</dbReference>
<dbReference type="OMA" id="PWIQTLK"/>
<dbReference type="VEuPathDB" id="FungiDB:CAGL0M04213g"/>
<dbReference type="Pfam" id="PF00117">
    <property type="entry name" value="GATase"/>
    <property type="match status" value="1"/>
</dbReference>
<evidence type="ECO:0000313" key="3">
    <source>
        <dbReference type="Proteomes" id="UP000054886"/>
    </source>
</evidence>